<keyword evidence="1" id="KW-1133">Transmembrane helix</keyword>
<gene>
    <name evidence="2" type="ORF">N47_J01040</name>
</gene>
<feature type="transmembrane region" description="Helical" evidence="1">
    <location>
        <begin position="38"/>
        <end position="63"/>
    </location>
</feature>
<organism evidence="2">
    <name type="scientific">uncultured Desulfobacterium sp</name>
    <dbReference type="NCBI Taxonomy" id="201089"/>
    <lineage>
        <taxon>Bacteria</taxon>
        <taxon>Pseudomonadati</taxon>
        <taxon>Thermodesulfobacteriota</taxon>
        <taxon>Desulfobacteria</taxon>
        <taxon>Desulfobacterales</taxon>
        <taxon>Desulfobacteriaceae</taxon>
        <taxon>Desulfobacterium</taxon>
        <taxon>environmental samples</taxon>
    </lineage>
</organism>
<feature type="transmembrane region" description="Helical" evidence="1">
    <location>
        <begin position="75"/>
        <end position="94"/>
    </location>
</feature>
<dbReference type="EMBL" id="FR695872">
    <property type="protein sequence ID" value="CBX29123.1"/>
    <property type="molecule type" value="Genomic_DNA"/>
</dbReference>
<protein>
    <submittedName>
        <fullName evidence="2">Uncharacterized protein</fullName>
    </submittedName>
</protein>
<name>E1YEX9_9BACT</name>
<keyword evidence="1" id="KW-0812">Transmembrane</keyword>
<sequence length="112" mass="12692">MSFEFPIILSPLNYCCILKGYLSICNDNIHMVTALGNIMVWFLINDAPFMAGCVIILDGGYVLGGDKVTPMSKGAQYYLLQISDGLILVVFYYTSVVHYPRYDMHFLYKPEC</sequence>
<proteinExistence type="predicted"/>
<dbReference type="AlphaFoldDB" id="E1YEX9"/>
<keyword evidence="1" id="KW-0472">Membrane</keyword>
<evidence type="ECO:0000313" key="2">
    <source>
        <dbReference type="EMBL" id="CBX29123.1"/>
    </source>
</evidence>
<accession>E1YEX9</accession>
<reference evidence="2" key="1">
    <citation type="journal article" date="2011" name="Environ. Microbiol.">
        <title>Genomic insights into the metabolic potential of the polycyclic aromatic hydrocarbon degrading sulfate-reducing Deltaproteobacterium N47.</title>
        <authorList>
            <person name="Bergmann F."/>
            <person name="Selesi D."/>
            <person name="Weinmaier T."/>
            <person name="Tischler P."/>
            <person name="Rattei T."/>
            <person name="Meckenstock R.U."/>
        </authorList>
    </citation>
    <scope>NUCLEOTIDE SEQUENCE</scope>
</reference>
<evidence type="ECO:0000256" key="1">
    <source>
        <dbReference type="SAM" id="Phobius"/>
    </source>
</evidence>